<name>A0ABQ0KYC8_MYCCL</name>
<accession>A0ABQ0KYC8</accession>
<feature type="compositionally biased region" description="Low complexity" evidence="1">
    <location>
        <begin position="152"/>
        <end position="186"/>
    </location>
</feature>
<sequence>MLRGKVKQPPLVSMRQSTRSLAQFNAAGATARILFLVPHLELIRAQRFPAETSPSDFFHSEARLFTLYLCFAYLQQLPPLSPSLGLKPFEGLSGLARNLERVHLSKGSSAPAANQTRTSASSASVYTATSSNAPAHNASSLNASSLNASSLNASAPNASAPNAFGPNASAPNASASQTSARAPSSSSKRDKRGKSDKRGRAEVCSRS</sequence>
<protein>
    <submittedName>
        <fullName evidence="2">Uncharacterized protein</fullName>
    </submittedName>
</protein>
<gene>
    <name evidence="2" type="ORF">MCHLO_01581</name>
</gene>
<feature type="compositionally biased region" description="Basic and acidic residues" evidence="1">
    <location>
        <begin position="196"/>
        <end position="207"/>
    </location>
</feature>
<reference evidence="2" key="1">
    <citation type="submission" date="2014-09" db="EMBL/GenBank/DDBJ databases">
        <title>Genome sequence of the luminous mushroom Mycena chlorophos for searching fungal bioluminescence genes.</title>
        <authorList>
            <person name="Tanaka Y."/>
            <person name="Kasuga D."/>
            <person name="Oba Y."/>
            <person name="Hase S."/>
            <person name="Sato K."/>
            <person name="Oba Y."/>
            <person name="Sakakibara Y."/>
        </authorList>
    </citation>
    <scope>NUCLEOTIDE SEQUENCE</scope>
</reference>
<proteinExistence type="predicted"/>
<feature type="region of interest" description="Disordered" evidence="1">
    <location>
        <begin position="152"/>
        <end position="207"/>
    </location>
</feature>
<evidence type="ECO:0000313" key="2">
    <source>
        <dbReference type="EMBL" id="GAT43922.1"/>
    </source>
</evidence>
<evidence type="ECO:0000313" key="3">
    <source>
        <dbReference type="Proteomes" id="UP000815677"/>
    </source>
</evidence>
<organism evidence="2 3">
    <name type="scientific">Mycena chlorophos</name>
    <name type="common">Agaric fungus</name>
    <name type="synonym">Agaricus chlorophos</name>
    <dbReference type="NCBI Taxonomy" id="658473"/>
    <lineage>
        <taxon>Eukaryota</taxon>
        <taxon>Fungi</taxon>
        <taxon>Dikarya</taxon>
        <taxon>Basidiomycota</taxon>
        <taxon>Agaricomycotina</taxon>
        <taxon>Agaricomycetes</taxon>
        <taxon>Agaricomycetidae</taxon>
        <taxon>Agaricales</taxon>
        <taxon>Marasmiineae</taxon>
        <taxon>Mycenaceae</taxon>
        <taxon>Mycena</taxon>
    </lineage>
</organism>
<evidence type="ECO:0000256" key="1">
    <source>
        <dbReference type="SAM" id="MobiDB-lite"/>
    </source>
</evidence>
<keyword evidence="3" id="KW-1185">Reference proteome</keyword>
<dbReference type="EMBL" id="DF839470">
    <property type="protein sequence ID" value="GAT43922.1"/>
    <property type="molecule type" value="Genomic_DNA"/>
</dbReference>
<dbReference type="Proteomes" id="UP000815677">
    <property type="component" value="Unassembled WGS sequence"/>
</dbReference>